<comment type="pathway">
    <text evidence="1">Lipid metabolism.</text>
</comment>
<sequence length="261" mass="28283">MSHSLRKARIVLHIARGVLLAATVFQRASAAKRQDLIRAWSRHLLHLCGMKLVVHGDAHTIDAGTLVVGNHVSWIDIYVVNAWRPTPFVAKSEIAKWPVIGWLAKTIGTVFIEREKRGDARRIMHHLASELSAGRNMFVFPEGTTSDGQGLLPFHSNLFQAAVSAGAPVQPVAMVYKDAAGNPTRAPAYIDDMNLLDTLNAMLDAAPLEVHLYVGEGIEPGAQRRELSAMAEATIGAALDAMRRGSMPVEIDRTSASVVSA</sequence>
<dbReference type="AlphaFoldDB" id="A0A494Y8Q3"/>
<organism evidence="7 8">
    <name type="scientific">Pararobbsia silviterrae</name>
    <dbReference type="NCBI Taxonomy" id="1792498"/>
    <lineage>
        <taxon>Bacteria</taxon>
        <taxon>Pseudomonadati</taxon>
        <taxon>Pseudomonadota</taxon>
        <taxon>Betaproteobacteria</taxon>
        <taxon>Burkholderiales</taxon>
        <taxon>Burkholderiaceae</taxon>
        <taxon>Pararobbsia</taxon>
    </lineage>
</organism>
<evidence type="ECO:0000256" key="2">
    <source>
        <dbReference type="ARBA" id="ARBA00022516"/>
    </source>
</evidence>
<feature type="domain" description="Phospholipid/glycerol acyltransferase" evidence="6">
    <location>
        <begin position="65"/>
        <end position="177"/>
    </location>
</feature>
<dbReference type="PANTHER" id="PTHR10434">
    <property type="entry name" value="1-ACYL-SN-GLYCEROL-3-PHOSPHATE ACYLTRANSFERASE"/>
    <property type="match status" value="1"/>
</dbReference>
<keyword evidence="3 7" id="KW-0808">Transferase</keyword>
<dbReference type="Proteomes" id="UP000270342">
    <property type="component" value="Unassembled WGS sequence"/>
</dbReference>
<comment type="caution">
    <text evidence="7">The sequence shown here is derived from an EMBL/GenBank/DDBJ whole genome shotgun (WGS) entry which is preliminary data.</text>
</comment>
<keyword evidence="5 7" id="KW-0012">Acyltransferase</keyword>
<evidence type="ECO:0000256" key="3">
    <source>
        <dbReference type="ARBA" id="ARBA00022679"/>
    </source>
</evidence>
<dbReference type="OrthoDB" id="9806880at2"/>
<evidence type="ECO:0000256" key="4">
    <source>
        <dbReference type="ARBA" id="ARBA00023098"/>
    </source>
</evidence>
<evidence type="ECO:0000256" key="5">
    <source>
        <dbReference type="ARBA" id="ARBA00023315"/>
    </source>
</evidence>
<name>A0A494Y8Q3_9BURK</name>
<dbReference type="EMBL" id="RBZU01000001">
    <property type="protein sequence ID" value="RKP59061.1"/>
    <property type="molecule type" value="Genomic_DNA"/>
</dbReference>
<dbReference type="GO" id="GO:0003841">
    <property type="term" value="F:1-acylglycerol-3-phosphate O-acyltransferase activity"/>
    <property type="evidence" value="ECO:0007669"/>
    <property type="project" value="TreeGrafter"/>
</dbReference>
<dbReference type="PANTHER" id="PTHR10434:SF64">
    <property type="entry name" value="1-ACYL-SN-GLYCEROL-3-PHOSPHATE ACYLTRANSFERASE-RELATED"/>
    <property type="match status" value="1"/>
</dbReference>
<evidence type="ECO:0000313" key="7">
    <source>
        <dbReference type="EMBL" id="RKP59061.1"/>
    </source>
</evidence>
<keyword evidence="2" id="KW-0444">Lipid biosynthesis</keyword>
<dbReference type="RefSeq" id="WP_121083584.1">
    <property type="nucleotide sequence ID" value="NZ_RBZU01000001.1"/>
</dbReference>
<reference evidence="7 8" key="1">
    <citation type="submission" date="2018-10" db="EMBL/GenBank/DDBJ databases">
        <title>Robbsia sp. DHC34, isolated from soil.</title>
        <authorList>
            <person name="Gao Z.-H."/>
            <person name="Qiu L.-H."/>
        </authorList>
    </citation>
    <scope>NUCLEOTIDE SEQUENCE [LARGE SCALE GENOMIC DNA]</scope>
    <source>
        <strain evidence="7 8">DHC34</strain>
    </source>
</reference>
<dbReference type="CDD" id="cd07989">
    <property type="entry name" value="LPLAT_AGPAT-like"/>
    <property type="match status" value="1"/>
</dbReference>
<dbReference type="SMART" id="SM00563">
    <property type="entry name" value="PlsC"/>
    <property type="match status" value="1"/>
</dbReference>
<dbReference type="GO" id="GO:0006654">
    <property type="term" value="P:phosphatidic acid biosynthetic process"/>
    <property type="evidence" value="ECO:0007669"/>
    <property type="project" value="TreeGrafter"/>
</dbReference>
<dbReference type="InterPro" id="IPR002123">
    <property type="entry name" value="Plipid/glycerol_acylTrfase"/>
</dbReference>
<evidence type="ECO:0000313" key="8">
    <source>
        <dbReference type="Proteomes" id="UP000270342"/>
    </source>
</evidence>
<keyword evidence="8" id="KW-1185">Reference proteome</keyword>
<accession>A0A494Y8Q3</accession>
<keyword evidence="4" id="KW-0443">Lipid metabolism</keyword>
<proteinExistence type="predicted"/>
<gene>
    <name evidence="7" type="ORF">D7S86_03875</name>
</gene>
<evidence type="ECO:0000256" key="1">
    <source>
        <dbReference type="ARBA" id="ARBA00005189"/>
    </source>
</evidence>
<dbReference type="SUPFAM" id="SSF69593">
    <property type="entry name" value="Glycerol-3-phosphate (1)-acyltransferase"/>
    <property type="match status" value="1"/>
</dbReference>
<evidence type="ECO:0000259" key="6">
    <source>
        <dbReference type="SMART" id="SM00563"/>
    </source>
</evidence>
<protein>
    <submittedName>
        <fullName evidence="7">1-acyl-sn-glycerol-3-phosphate acyltransferase</fullName>
    </submittedName>
</protein>
<dbReference type="Pfam" id="PF01553">
    <property type="entry name" value="Acyltransferase"/>
    <property type="match status" value="1"/>
</dbReference>